<evidence type="ECO:0000313" key="9">
    <source>
        <dbReference type="EMBL" id="BAN57367.1"/>
    </source>
</evidence>
<dbReference type="GO" id="GO:0019755">
    <property type="term" value="P:one-carbon compound transport"/>
    <property type="evidence" value="ECO:0007669"/>
    <property type="project" value="UniProtKB-ARBA"/>
</dbReference>
<dbReference type="PANTHER" id="PTHR45665">
    <property type="entry name" value="AQUAPORIN-8"/>
    <property type="match status" value="1"/>
</dbReference>
<dbReference type="EMBL" id="AB771955">
    <property type="protein sequence ID" value="BAN57367.1"/>
    <property type="molecule type" value="mRNA"/>
</dbReference>
<dbReference type="Pfam" id="PF00230">
    <property type="entry name" value="MIP"/>
    <property type="match status" value="1"/>
</dbReference>
<comment type="subcellular location">
    <subcellularLocation>
        <location evidence="1">Endomembrane system</location>
        <topology evidence="1">Multi-pass membrane protein</topology>
    </subcellularLocation>
</comment>
<name>A0A060N2T6_9CILI</name>
<feature type="transmembrane region" description="Helical" evidence="8">
    <location>
        <begin position="172"/>
        <end position="190"/>
    </location>
</feature>
<proteinExistence type="evidence at transcript level"/>
<keyword evidence="4" id="KW-0677">Repeat</keyword>
<evidence type="ECO:0000256" key="7">
    <source>
        <dbReference type="RuleBase" id="RU000477"/>
    </source>
</evidence>
<feature type="transmembrane region" description="Helical" evidence="8">
    <location>
        <begin position="222"/>
        <end position="242"/>
    </location>
</feature>
<keyword evidence="2 7" id="KW-0813">Transport</keyword>
<protein>
    <submittedName>
        <fullName evidence="9">Aquaporin</fullName>
    </submittedName>
</protein>
<dbReference type="InterPro" id="IPR034294">
    <property type="entry name" value="Aquaporin_transptr"/>
</dbReference>
<comment type="similarity">
    <text evidence="7">Belongs to the MIP/aquaporin (TC 1.A.8) family.</text>
</comment>
<sequence>MIKKPTQLNEHNYTPQESDIKNILPTQGKSQDEVRIFLFEFIGMALFAYGIICSQGSDEFLALFFFASVCLAAPFSGAHVNPAVTLAMLISRRVNFGQAVIYWLAQFTGALCGACCCYLILNEVDSSQVESTEYSWIISDLSGEAFGTFTFILFILIQTGEETTLTPNGQPMTTYVLVALALYFSRGFTFHSGGCLNPGMAVSLQQFQSYQTGDRQRMEFQWVYVGGPLGGGFGASVFYELYYKKQIRRL</sequence>
<organism evidence="9">
    <name type="scientific">Paramecium multimicronucleatum</name>
    <dbReference type="NCBI Taxonomy" id="44030"/>
    <lineage>
        <taxon>Eukaryota</taxon>
        <taxon>Sar</taxon>
        <taxon>Alveolata</taxon>
        <taxon>Ciliophora</taxon>
        <taxon>Intramacronucleata</taxon>
        <taxon>Oligohymenophorea</taxon>
        <taxon>Peniculida</taxon>
        <taxon>Parameciidae</taxon>
        <taxon>Paramecium</taxon>
    </lineage>
</organism>
<keyword evidence="6 8" id="KW-0472">Membrane</keyword>
<evidence type="ECO:0000256" key="8">
    <source>
        <dbReference type="SAM" id="Phobius"/>
    </source>
</evidence>
<dbReference type="PROSITE" id="PS00221">
    <property type="entry name" value="MIP"/>
    <property type="match status" value="1"/>
</dbReference>
<gene>
    <name evidence="9" type="primary">aqp1</name>
</gene>
<dbReference type="GO" id="GO:0015250">
    <property type="term" value="F:water channel activity"/>
    <property type="evidence" value="ECO:0007669"/>
    <property type="project" value="TreeGrafter"/>
</dbReference>
<dbReference type="InterPro" id="IPR000425">
    <property type="entry name" value="MIP"/>
</dbReference>
<dbReference type="SUPFAM" id="SSF81338">
    <property type="entry name" value="Aquaporin-like"/>
    <property type="match status" value="1"/>
</dbReference>
<evidence type="ECO:0000256" key="2">
    <source>
        <dbReference type="ARBA" id="ARBA00022448"/>
    </source>
</evidence>
<dbReference type="Gene3D" id="1.20.1080.10">
    <property type="entry name" value="Glycerol uptake facilitator protein"/>
    <property type="match status" value="1"/>
</dbReference>
<dbReference type="AlphaFoldDB" id="A0A060N2T6"/>
<feature type="transmembrane region" description="Helical" evidence="8">
    <location>
        <begin position="64"/>
        <end position="89"/>
    </location>
</feature>
<evidence type="ECO:0000256" key="5">
    <source>
        <dbReference type="ARBA" id="ARBA00022989"/>
    </source>
</evidence>
<dbReference type="GO" id="GO:0005737">
    <property type="term" value="C:cytoplasm"/>
    <property type="evidence" value="ECO:0007669"/>
    <property type="project" value="UniProtKB-ARBA"/>
</dbReference>
<dbReference type="PRINTS" id="PR00783">
    <property type="entry name" value="MINTRINSICP"/>
</dbReference>
<keyword evidence="3 7" id="KW-0812">Transmembrane</keyword>
<evidence type="ECO:0000256" key="1">
    <source>
        <dbReference type="ARBA" id="ARBA00004127"/>
    </source>
</evidence>
<dbReference type="PANTHER" id="PTHR45665:SF9">
    <property type="entry name" value="AQUAPORIN-8"/>
    <property type="match status" value="1"/>
</dbReference>
<dbReference type="InterPro" id="IPR022357">
    <property type="entry name" value="MIP_CS"/>
</dbReference>
<evidence type="ECO:0000256" key="6">
    <source>
        <dbReference type="ARBA" id="ARBA00023136"/>
    </source>
</evidence>
<feature type="transmembrane region" description="Helical" evidence="8">
    <location>
        <begin position="34"/>
        <end position="52"/>
    </location>
</feature>
<dbReference type="GO" id="GO:0012505">
    <property type="term" value="C:endomembrane system"/>
    <property type="evidence" value="ECO:0007669"/>
    <property type="project" value="UniProtKB-SubCell"/>
</dbReference>
<evidence type="ECO:0000256" key="4">
    <source>
        <dbReference type="ARBA" id="ARBA00022737"/>
    </source>
</evidence>
<keyword evidence="5 8" id="KW-1133">Transmembrane helix</keyword>
<evidence type="ECO:0000256" key="3">
    <source>
        <dbReference type="ARBA" id="ARBA00022692"/>
    </source>
</evidence>
<dbReference type="InterPro" id="IPR023271">
    <property type="entry name" value="Aquaporin-like"/>
</dbReference>
<feature type="transmembrane region" description="Helical" evidence="8">
    <location>
        <begin position="141"/>
        <end position="160"/>
    </location>
</feature>
<accession>A0A060N2T6</accession>
<dbReference type="GO" id="GO:0016020">
    <property type="term" value="C:membrane"/>
    <property type="evidence" value="ECO:0007669"/>
    <property type="project" value="InterPro"/>
</dbReference>
<reference evidence="9" key="1">
    <citation type="submission" date="2012-12" db="EMBL/GenBank/DDBJ databases">
        <title>Localization and function of aquaporin molecule in Paramecium multimicronucleatum.</title>
        <authorList>
            <person name="Hori M."/>
            <person name="Ishida M."/>
            <person name="Miura K."/>
        </authorList>
    </citation>
    <scope>NUCLEOTIDE SEQUENCE</scope>
    <source>
        <strain evidence="9">Ax-1</strain>
    </source>
</reference>
<dbReference type="SMR" id="A0A060N2T6"/>
<feature type="transmembrane region" description="Helical" evidence="8">
    <location>
        <begin position="101"/>
        <end position="121"/>
    </location>
</feature>